<dbReference type="GeneID" id="30306408"/>
<evidence type="ECO:0000313" key="3">
    <source>
        <dbReference type="EMBL" id="AOV59101.1"/>
    </source>
</evidence>
<accession>A0A1D8KJM7</accession>
<sequence length="265" mass="29222">MAQWNKDAQEYRAQDTTNFEVVMIADEDGNPINSFGAASNIPIAGGQIAGYNYVHKFGANTSLDNQDYETVWDGSSLYPWTTMDTAATPLTTNAETGNNGAEITIQGLNENWELTTEVLTLDGTAQTTSNSWKRVFRGFVSGSQEITDDFTLSKGAVVVLQIGTEAQQTLMSIYTIPAGKTGYLFNLDATTLKNEQVTMKIKARLFEKIFRTKHIFQVAGVHYNHTFTVPLHFPEKTDIDLRAIGGSSGLEAYAHFDLILVDNEV</sequence>
<organism evidence="2 5">
    <name type="scientific">Synechococcus phage S-CAM3</name>
    <dbReference type="NCBI Taxonomy" id="1883366"/>
    <lineage>
        <taxon>Viruses</taxon>
        <taxon>Duplodnaviria</taxon>
        <taxon>Heunggongvirae</taxon>
        <taxon>Uroviricota</taxon>
        <taxon>Caudoviricetes</taxon>
        <taxon>Pantevenvirales</taxon>
        <taxon>Kyanoviridae</taxon>
        <taxon>Charybdisvirus</taxon>
        <taxon>Charybdisvirus scam3</taxon>
    </lineage>
</organism>
<evidence type="ECO:0000313" key="4">
    <source>
        <dbReference type="Proteomes" id="UP000204537"/>
    </source>
</evidence>
<keyword evidence="4" id="KW-1185">Reference proteome</keyword>
<evidence type="ECO:0000313" key="2">
    <source>
        <dbReference type="EMBL" id="AOV58862.1"/>
    </source>
</evidence>
<dbReference type="RefSeq" id="YP_009321381.1">
    <property type="nucleotide sequence ID" value="NC_031906.1"/>
</dbReference>
<dbReference type="Proteomes" id="UP000240920">
    <property type="component" value="Segment"/>
</dbReference>
<dbReference type="Proteomes" id="UP000240804">
    <property type="component" value="Segment"/>
</dbReference>
<dbReference type="EMBL" id="KU686198">
    <property type="protein sequence ID" value="AOV58862.1"/>
    <property type="molecule type" value="Genomic_DNA"/>
</dbReference>
<dbReference type="EMBL" id="KU686197">
    <property type="protein sequence ID" value="AOV58623.1"/>
    <property type="molecule type" value="Genomic_DNA"/>
</dbReference>
<dbReference type="OrthoDB" id="18848at10239"/>
<dbReference type="KEGG" id="vg:30306408"/>
<evidence type="ECO:0000313" key="1">
    <source>
        <dbReference type="EMBL" id="AOV58623.1"/>
    </source>
</evidence>
<reference evidence="4 5" key="1">
    <citation type="journal article" date="2016" name="Virology">
        <title>The genomic content and context of auxiliary metabolic genes in marine cyanomyoviruses.</title>
        <authorList>
            <person name="Crummett L.T."/>
            <person name="Puxty R.J."/>
            <person name="Weihe C."/>
            <person name="Marston M.F."/>
            <person name="Martiny J.B."/>
        </authorList>
    </citation>
    <scope>NUCLEOTIDE SEQUENCE [LARGE SCALE GENOMIC DNA]</scope>
    <source>
        <strain evidence="1">0808SB25</strain>
        <strain evidence="2">0910TB04</strain>
        <strain evidence="3">1010CC42</strain>
    </source>
</reference>
<proteinExistence type="predicted"/>
<gene>
    <name evidence="3" type="ORF">C421010_118</name>
    <name evidence="1" type="ORF">S250808_118</name>
    <name evidence="2" type="ORF">T040910_118</name>
</gene>
<dbReference type="EMBL" id="KU686199">
    <property type="protein sequence ID" value="AOV59101.1"/>
    <property type="molecule type" value="Genomic_DNA"/>
</dbReference>
<dbReference type="Proteomes" id="UP000204537">
    <property type="component" value="Segment"/>
</dbReference>
<evidence type="ECO:0000313" key="5">
    <source>
        <dbReference type="Proteomes" id="UP000240804"/>
    </source>
</evidence>
<name>A0A1D8KJM7_9CAUD</name>
<protein>
    <submittedName>
        <fullName evidence="2">Uncharacterized protein</fullName>
    </submittedName>
</protein>